<dbReference type="PANTHER" id="PTHR48062">
    <property type="entry name" value="RECEPTOR-LIKE PROTEIN 14"/>
    <property type="match status" value="1"/>
</dbReference>
<keyword evidence="4 11" id="KW-0812">Transmembrane</keyword>
<evidence type="ECO:0000313" key="13">
    <source>
        <dbReference type="Proteomes" id="UP000323506"/>
    </source>
</evidence>
<evidence type="ECO:0000256" key="6">
    <source>
        <dbReference type="ARBA" id="ARBA00022737"/>
    </source>
</evidence>
<dbReference type="Gene3D" id="3.80.10.10">
    <property type="entry name" value="Ribonuclease Inhibitor"/>
    <property type="match status" value="3"/>
</dbReference>
<reference evidence="12 13" key="1">
    <citation type="submission" date="2019-06" db="EMBL/GenBank/DDBJ databases">
        <title>WGS assembly of Gossypium darwinii.</title>
        <authorList>
            <person name="Chen Z.J."/>
            <person name="Sreedasyam A."/>
            <person name="Ando A."/>
            <person name="Song Q."/>
            <person name="De L."/>
            <person name="Hulse-Kemp A."/>
            <person name="Ding M."/>
            <person name="Ye W."/>
            <person name="Kirkbride R."/>
            <person name="Jenkins J."/>
            <person name="Plott C."/>
            <person name="Lovell J."/>
            <person name="Lin Y.-M."/>
            <person name="Vaughn R."/>
            <person name="Liu B."/>
            <person name="Li W."/>
            <person name="Simpson S."/>
            <person name="Scheffler B."/>
            <person name="Saski C."/>
            <person name="Grover C."/>
            <person name="Hu G."/>
            <person name="Conover J."/>
            <person name="Carlson J."/>
            <person name="Shu S."/>
            <person name="Boston L."/>
            <person name="Williams M."/>
            <person name="Peterson D."/>
            <person name="Mcgee K."/>
            <person name="Jones D."/>
            <person name="Wendel J."/>
            <person name="Stelly D."/>
            <person name="Grimwood J."/>
            <person name="Schmutz J."/>
        </authorList>
    </citation>
    <scope>NUCLEOTIDE SEQUENCE [LARGE SCALE GENOMIC DNA]</scope>
    <source>
        <strain evidence="12">1808015.09</strain>
    </source>
</reference>
<evidence type="ECO:0000256" key="7">
    <source>
        <dbReference type="ARBA" id="ARBA00022989"/>
    </source>
</evidence>
<keyword evidence="5" id="KW-0732">Signal</keyword>
<dbReference type="InterPro" id="IPR001611">
    <property type="entry name" value="Leu-rich_rpt"/>
</dbReference>
<dbReference type="Pfam" id="PF13855">
    <property type="entry name" value="LRR_8"/>
    <property type="match status" value="2"/>
</dbReference>
<dbReference type="PANTHER" id="PTHR48062:SF21">
    <property type="entry name" value="RECEPTOR-LIKE PROTEIN 12"/>
    <property type="match status" value="1"/>
</dbReference>
<evidence type="ECO:0000256" key="8">
    <source>
        <dbReference type="ARBA" id="ARBA00023136"/>
    </source>
</evidence>
<keyword evidence="7 11" id="KW-1133">Transmembrane helix</keyword>
<keyword evidence="9" id="KW-0675">Receptor</keyword>
<dbReference type="InterPro" id="IPR032675">
    <property type="entry name" value="LRR_dom_sf"/>
</dbReference>
<evidence type="ECO:0000256" key="5">
    <source>
        <dbReference type="ARBA" id="ARBA00022729"/>
    </source>
</evidence>
<dbReference type="SUPFAM" id="SSF52058">
    <property type="entry name" value="L domain-like"/>
    <property type="match status" value="3"/>
</dbReference>
<comment type="subcellular location">
    <subcellularLocation>
        <location evidence="1">Membrane</location>
        <topology evidence="1">Single-pass type I membrane protein</topology>
    </subcellularLocation>
</comment>
<protein>
    <recommendedName>
        <fullName evidence="14">Leucine-rich repeat-containing N-terminal plant-type domain-containing protein</fullName>
    </recommendedName>
</protein>
<comment type="similarity">
    <text evidence="2">Belongs to the RLP family.</text>
</comment>
<proteinExistence type="inferred from homology"/>
<name>A0A5D2G302_GOSDA</name>
<evidence type="ECO:0000256" key="10">
    <source>
        <dbReference type="ARBA" id="ARBA00023180"/>
    </source>
</evidence>
<evidence type="ECO:0000313" key="12">
    <source>
        <dbReference type="EMBL" id="TYH12567.1"/>
    </source>
</evidence>
<evidence type="ECO:0000256" key="1">
    <source>
        <dbReference type="ARBA" id="ARBA00004479"/>
    </source>
</evidence>
<evidence type="ECO:0000256" key="11">
    <source>
        <dbReference type="SAM" id="Phobius"/>
    </source>
</evidence>
<dbReference type="FunFam" id="3.80.10.10:FF:000041">
    <property type="entry name" value="LRR receptor-like serine/threonine-protein kinase ERECTA"/>
    <property type="match status" value="1"/>
</dbReference>
<sequence>MPDLSVNFFNNTILSFLALLSNLNFLNIKSNRLEVAIHIKDDEIEIRLMKLKVFHSSHNLFNNSILRSLGRLSNHKSLSFGGTKFYEPMNQKDLTVYWDYTFFFTYRVLGHLTSLKRLVLYKCEINGSLTLQGFCGMTNLQELDFTNSNLKGGLPNCFSNLTSLRKLDLSYNILGLHSLKSLETLALSFNISALERLHPSSNNFSRNISALETFRIPISLGPLFNLSKLKCIYADNNIVHAETQMHSLAPLFLLKEISLSCSGDVGSFPRFFYHQHDLQYLDLSNIYFKGNQFPHWLLENNSLLEKLVLTNSSLSGPLQLPFASQTRLSHLEISCNIFNGNIPIEIGAQLPALSPFLLTLDVSNNQLSARIPRWMGNMSILKRIIVSNNHLEGTIPVEFCQLDLKLLDLSVNIISESIPSCFNPSRIRQVHLSKNRLRGTFPDALRNSSTLVTLDISDNFLSGSIPSWIGLSNLSYLLLTKNNFKGETPMELCKLSHLSLINLSHNNLSGRIPPCLKITTLQDVSEDYVGRLMARSFSIFSFNEPIEFPIKNVFNSYKGRIIPYISGINLSCNKLVANIPYEFGNFNKLLVLNLSHNSLRGPIPPTFVNLKQIESLDLSYNNLRLNFLAHFIVSFNNLSGKTPPRIAQFGTFDESSYKENPFLCGEPLPKCADNGPSLSMPNSSTNNDEDDDLIDMGVFHISFIVSYMILLMTVVVPYATPY</sequence>
<dbReference type="Proteomes" id="UP000323506">
    <property type="component" value="Chromosome A06"/>
</dbReference>
<dbReference type="GO" id="GO:0016020">
    <property type="term" value="C:membrane"/>
    <property type="evidence" value="ECO:0007669"/>
    <property type="project" value="UniProtKB-SubCell"/>
</dbReference>
<dbReference type="Pfam" id="PF00560">
    <property type="entry name" value="LRR_1"/>
    <property type="match status" value="4"/>
</dbReference>
<keyword evidence="3" id="KW-0433">Leucine-rich repeat</keyword>
<dbReference type="InterPro" id="IPR051502">
    <property type="entry name" value="RLP_Defense_Trigger"/>
</dbReference>
<gene>
    <name evidence="12" type="ORF">ES288_A06G078400v1</name>
</gene>
<evidence type="ECO:0000256" key="4">
    <source>
        <dbReference type="ARBA" id="ARBA00022692"/>
    </source>
</evidence>
<accession>A0A5D2G302</accession>
<keyword evidence="13" id="KW-1185">Reference proteome</keyword>
<evidence type="ECO:0000256" key="3">
    <source>
        <dbReference type="ARBA" id="ARBA00022614"/>
    </source>
</evidence>
<organism evidence="12 13">
    <name type="scientific">Gossypium darwinii</name>
    <name type="common">Darwin's cotton</name>
    <name type="synonym">Gossypium barbadense var. darwinii</name>
    <dbReference type="NCBI Taxonomy" id="34276"/>
    <lineage>
        <taxon>Eukaryota</taxon>
        <taxon>Viridiplantae</taxon>
        <taxon>Streptophyta</taxon>
        <taxon>Embryophyta</taxon>
        <taxon>Tracheophyta</taxon>
        <taxon>Spermatophyta</taxon>
        <taxon>Magnoliopsida</taxon>
        <taxon>eudicotyledons</taxon>
        <taxon>Gunneridae</taxon>
        <taxon>Pentapetalae</taxon>
        <taxon>rosids</taxon>
        <taxon>malvids</taxon>
        <taxon>Malvales</taxon>
        <taxon>Malvaceae</taxon>
        <taxon>Malvoideae</taxon>
        <taxon>Gossypium</taxon>
    </lineage>
</organism>
<feature type="transmembrane region" description="Helical" evidence="11">
    <location>
        <begin position="697"/>
        <end position="719"/>
    </location>
</feature>
<dbReference type="AlphaFoldDB" id="A0A5D2G302"/>
<dbReference type="EMBL" id="CM017693">
    <property type="protein sequence ID" value="TYH12567.1"/>
    <property type="molecule type" value="Genomic_DNA"/>
</dbReference>
<evidence type="ECO:0000256" key="2">
    <source>
        <dbReference type="ARBA" id="ARBA00009592"/>
    </source>
</evidence>
<keyword evidence="10" id="KW-0325">Glycoprotein</keyword>
<evidence type="ECO:0008006" key="14">
    <source>
        <dbReference type="Google" id="ProtNLM"/>
    </source>
</evidence>
<keyword evidence="8 11" id="KW-0472">Membrane</keyword>
<keyword evidence="6" id="KW-0677">Repeat</keyword>
<evidence type="ECO:0000256" key="9">
    <source>
        <dbReference type="ARBA" id="ARBA00023170"/>
    </source>
</evidence>